<evidence type="ECO:0000313" key="2">
    <source>
        <dbReference type="Proteomes" id="UP000799764"/>
    </source>
</evidence>
<dbReference type="EMBL" id="MU001498">
    <property type="protein sequence ID" value="KAF2446170.1"/>
    <property type="molecule type" value="Genomic_DNA"/>
</dbReference>
<protein>
    <submittedName>
        <fullName evidence="1">Uncharacterized protein</fullName>
    </submittedName>
</protein>
<evidence type="ECO:0000313" key="1">
    <source>
        <dbReference type="EMBL" id="KAF2446170.1"/>
    </source>
</evidence>
<comment type="caution">
    <text evidence="1">The sequence shown here is derived from an EMBL/GenBank/DDBJ whole genome shotgun (WGS) entry which is preliminary data.</text>
</comment>
<gene>
    <name evidence="1" type="ORF">P171DRAFT_253783</name>
</gene>
<name>A0A9P4PJE2_9PLEO</name>
<accession>A0A9P4PJE2</accession>
<dbReference type="Proteomes" id="UP000799764">
    <property type="component" value="Unassembled WGS sequence"/>
</dbReference>
<keyword evidence="2" id="KW-1185">Reference proteome</keyword>
<organism evidence="1 2">
    <name type="scientific">Karstenula rhodostoma CBS 690.94</name>
    <dbReference type="NCBI Taxonomy" id="1392251"/>
    <lineage>
        <taxon>Eukaryota</taxon>
        <taxon>Fungi</taxon>
        <taxon>Dikarya</taxon>
        <taxon>Ascomycota</taxon>
        <taxon>Pezizomycotina</taxon>
        <taxon>Dothideomycetes</taxon>
        <taxon>Pleosporomycetidae</taxon>
        <taxon>Pleosporales</taxon>
        <taxon>Massarineae</taxon>
        <taxon>Didymosphaeriaceae</taxon>
        <taxon>Karstenula</taxon>
    </lineage>
</organism>
<reference evidence="1" key="1">
    <citation type="journal article" date="2020" name="Stud. Mycol.">
        <title>101 Dothideomycetes genomes: a test case for predicting lifestyles and emergence of pathogens.</title>
        <authorList>
            <person name="Haridas S."/>
            <person name="Albert R."/>
            <person name="Binder M."/>
            <person name="Bloem J."/>
            <person name="Labutti K."/>
            <person name="Salamov A."/>
            <person name="Andreopoulos B."/>
            <person name="Baker S."/>
            <person name="Barry K."/>
            <person name="Bills G."/>
            <person name="Bluhm B."/>
            <person name="Cannon C."/>
            <person name="Castanera R."/>
            <person name="Culley D."/>
            <person name="Daum C."/>
            <person name="Ezra D."/>
            <person name="Gonzalez J."/>
            <person name="Henrissat B."/>
            <person name="Kuo A."/>
            <person name="Liang C."/>
            <person name="Lipzen A."/>
            <person name="Lutzoni F."/>
            <person name="Magnuson J."/>
            <person name="Mondo S."/>
            <person name="Nolan M."/>
            <person name="Ohm R."/>
            <person name="Pangilinan J."/>
            <person name="Park H.-J."/>
            <person name="Ramirez L."/>
            <person name="Alfaro M."/>
            <person name="Sun H."/>
            <person name="Tritt A."/>
            <person name="Yoshinaga Y."/>
            <person name="Zwiers L.-H."/>
            <person name="Turgeon B."/>
            <person name="Goodwin S."/>
            <person name="Spatafora J."/>
            <person name="Crous P."/>
            <person name="Grigoriev I."/>
        </authorList>
    </citation>
    <scope>NUCLEOTIDE SEQUENCE</scope>
    <source>
        <strain evidence="1">CBS 690.94</strain>
    </source>
</reference>
<sequence>MSSVAALNLTSSTDGLFNAETLKASSSDTFGALIAAIVSITQTDSSAPTSPVRVLISPYSPSKRTEPSRHPSKCPSMGCLGSSLYFHRLPRIFGFFVFIEGHDKPPHRYQA</sequence>
<dbReference type="AlphaFoldDB" id="A0A9P4PJE2"/>
<proteinExistence type="predicted"/>